<reference evidence="1 2" key="1">
    <citation type="submission" date="2020-12" db="EMBL/GenBank/DDBJ databases">
        <title>Metabolic potential, ecology and presence of endohyphal bacteria is reflected in genomic diversity of Mucoromycotina.</title>
        <authorList>
            <person name="Muszewska A."/>
            <person name="Okrasinska A."/>
            <person name="Steczkiewicz K."/>
            <person name="Drgas O."/>
            <person name="Orlowska M."/>
            <person name="Perlinska-Lenart U."/>
            <person name="Aleksandrzak-Piekarczyk T."/>
            <person name="Szatraj K."/>
            <person name="Zielenkiewicz U."/>
            <person name="Pilsyk S."/>
            <person name="Malc E."/>
            <person name="Mieczkowski P."/>
            <person name="Kruszewska J.S."/>
            <person name="Biernat P."/>
            <person name="Pawlowska J."/>
        </authorList>
    </citation>
    <scope>NUCLEOTIDE SEQUENCE [LARGE SCALE GENOMIC DNA]</scope>
    <source>
        <strain evidence="1 2">CBS 142.35</strain>
    </source>
</reference>
<organism evidence="1 2">
    <name type="scientific">Circinella minor</name>
    <dbReference type="NCBI Taxonomy" id="1195481"/>
    <lineage>
        <taxon>Eukaryota</taxon>
        <taxon>Fungi</taxon>
        <taxon>Fungi incertae sedis</taxon>
        <taxon>Mucoromycota</taxon>
        <taxon>Mucoromycotina</taxon>
        <taxon>Mucoromycetes</taxon>
        <taxon>Mucorales</taxon>
        <taxon>Lichtheimiaceae</taxon>
        <taxon>Circinella</taxon>
    </lineage>
</organism>
<comment type="caution">
    <text evidence="1">The sequence shown here is derived from an EMBL/GenBank/DDBJ whole genome shotgun (WGS) entry which is preliminary data.</text>
</comment>
<evidence type="ECO:0000313" key="1">
    <source>
        <dbReference type="EMBL" id="KAG2221622.1"/>
    </source>
</evidence>
<dbReference type="AlphaFoldDB" id="A0A8H7S4K1"/>
<protein>
    <submittedName>
        <fullName evidence="1">Uncharacterized protein</fullName>
    </submittedName>
</protein>
<dbReference type="EMBL" id="JAEPRB010000104">
    <property type="protein sequence ID" value="KAG2221622.1"/>
    <property type="molecule type" value="Genomic_DNA"/>
</dbReference>
<proteinExistence type="predicted"/>
<dbReference type="OrthoDB" id="2274613at2759"/>
<gene>
    <name evidence="1" type="ORF">INT45_005196</name>
</gene>
<accession>A0A8H7S4K1</accession>
<dbReference type="Proteomes" id="UP000646827">
    <property type="component" value="Unassembled WGS sequence"/>
</dbReference>
<evidence type="ECO:0000313" key="2">
    <source>
        <dbReference type="Proteomes" id="UP000646827"/>
    </source>
</evidence>
<keyword evidence="2" id="KW-1185">Reference proteome</keyword>
<name>A0A8H7S4K1_9FUNG</name>
<sequence length="504" mass="59149">MTIGTQVDPVLRRIEKRLYFERQRHSYKNGNIINSELEYMITTSLEAGNYEGAFNTIEDIILGKQQCTRLVIYYLFDLILRPSQVYDNLSPQMILTMAQKARHMLLMILETFGSNAFMEIWDLFDDGKRVSSRGRRTRKRVYTIKLKSDGIGEEEEEEDEREEEIYHSSFSEFEHFQQFFASSVGYKDDFDGVKRQKITERGPSMRAPAGYKRRIMVLDVLLSVLEDDLYQTEGDPSALESCILVNKIINDHREIARWLDIIFKTMGTNIDEDINQPDINPQNTMINAEFGARMLNMMIAVSYCDTGIIESKDLVYQSFRRLSMLDVDGCSNMIQLIKFNTYTFNVLDTFISDSNVTNVQRQYKSMRKQKLTINFMDKFIKFDLNTQPAHLESIQHIYRHIQIIVWKLLLGTDIRQTYYQEQLQKRGHTVIEGITMTTEEQVKDTVVGVVEEVDVVAISRTTMSMWRRQVKDMLNYVKNYNDNNYYEIEKKIDWSISLVENIML</sequence>